<dbReference type="SUPFAM" id="SSF54292">
    <property type="entry name" value="2Fe-2S ferredoxin-like"/>
    <property type="match status" value="1"/>
</dbReference>
<proteinExistence type="predicted"/>
<dbReference type="InterPro" id="IPR036010">
    <property type="entry name" value="2Fe-2S_ferredoxin-like_sf"/>
</dbReference>
<organism evidence="2 3">
    <name type="scientific">Flavobacterium bomense</name>
    <dbReference type="NCBI Taxonomy" id="2497483"/>
    <lineage>
        <taxon>Bacteria</taxon>
        <taxon>Pseudomonadati</taxon>
        <taxon>Bacteroidota</taxon>
        <taxon>Flavobacteriia</taxon>
        <taxon>Flavobacteriales</taxon>
        <taxon>Flavobacteriaceae</taxon>
        <taxon>Flavobacterium</taxon>
    </lineage>
</organism>
<protein>
    <submittedName>
        <fullName evidence="2">2Fe-2S iron-sulfur cluster binding domain-containing protein</fullName>
    </submittedName>
</protein>
<feature type="non-terminal residue" evidence="2">
    <location>
        <position position="70"/>
    </location>
</feature>
<sequence>MDTISIKIDNKNFQVEKGTTILDAAKSVGINIPTLCYMNLHDLNTTHNPTGCRVCVVEVVGRKNLAPACA</sequence>
<dbReference type="CDD" id="cd00207">
    <property type="entry name" value="fer2"/>
    <property type="match status" value="1"/>
</dbReference>
<keyword evidence="3" id="KW-1185">Reference proteome</keyword>
<evidence type="ECO:0000313" key="2">
    <source>
        <dbReference type="EMBL" id="RTY97120.1"/>
    </source>
</evidence>
<dbReference type="EMBL" id="RYDJ01000131">
    <property type="protein sequence ID" value="RTY97120.1"/>
    <property type="molecule type" value="Genomic_DNA"/>
</dbReference>
<dbReference type="InterPro" id="IPR001041">
    <property type="entry name" value="2Fe-2S_ferredoxin-type"/>
</dbReference>
<dbReference type="Pfam" id="PF13510">
    <property type="entry name" value="Fer2_4"/>
    <property type="match status" value="1"/>
</dbReference>
<gene>
    <name evidence="2" type="ORF">EKL98_16140</name>
</gene>
<comment type="caution">
    <text evidence="2">The sequence shown here is derived from an EMBL/GenBank/DDBJ whole genome shotgun (WGS) entry which is preliminary data.</text>
</comment>
<dbReference type="AlphaFoldDB" id="A0A432CAU1"/>
<accession>A0A432CAU1</accession>
<dbReference type="Gene3D" id="3.10.20.740">
    <property type="match status" value="1"/>
</dbReference>
<feature type="domain" description="2Fe-2S ferredoxin-type" evidence="1">
    <location>
        <begin position="2"/>
        <end position="70"/>
    </location>
</feature>
<evidence type="ECO:0000259" key="1">
    <source>
        <dbReference type="PROSITE" id="PS51085"/>
    </source>
</evidence>
<dbReference type="RefSeq" id="WP_126563161.1">
    <property type="nucleotide sequence ID" value="NZ_RYDJ01000131.1"/>
</dbReference>
<dbReference type="Proteomes" id="UP000280825">
    <property type="component" value="Unassembled WGS sequence"/>
</dbReference>
<name>A0A432CAU1_9FLAO</name>
<dbReference type="GO" id="GO:0051536">
    <property type="term" value="F:iron-sulfur cluster binding"/>
    <property type="evidence" value="ECO:0007669"/>
    <property type="project" value="InterPro"/>
</dbReference>
<evidence type="ECO:0000313" key="3">
    <source>
        <dbReference type="Proteomes" id="UP000280825"/>
    </source>
</evidence>
<dbReference type="PROSITE" id="PS51085">
    <property type="entry name" value="2FE2S_FER_2"/>
    <property type="match status" value="1"/>
</dbReference>
<reference evidence="2 3" key="1">
    <citation type="submission" date="2018-12" db="EMBL/GenBank/DDBJ databases">
        <title>Flavobacterium sp. nov., isolated from glacier ice.</title>
        <authorList>
            <person name="Liu Q."/>
            <person name="Xin Y.-H."/>
        </authorList>
    </citation>
    <scope>NUCLEOTIDE SEQUENCE [LARGE SCALE GENOMIC DNA]</scope>
    <source>
        <strain evidence="2 3">RB1N8</strain>
    </source>
</reference>